<dbReference type="SUPFAM" id="SSF46785">
    <property type="entry name" value="Winged helix' DNA-binding domain"/>
    <property type="match status" value="1"/>
</dbReference>
<feature type="domain" description="CNH" evidence="5">
    <location>
        <begin position="849"/>
        <end position="1142"/>
    </location>
</feature>
<dbReference type="Pfam" id="PF00621">
    <property type="entry name" value="RhoGEF"/>
    <property type="match status" value="1"/>
</dbReference>
<dbReference type="InterPro" id="IPR000219">
    <property type="entry name" value="DH_dom"/>
</dbReference>
<dbReference type="Proteomes" id="UP000383932">
    <property type="component" value="Unassembled WGS sequence"/>
</dbReference>
<dbReference type="InterPro" id="IPR000591">
    <property type="entry name" value="DEP_dom"/>
</dbReference>
<feature type="compositionally biased region" description="Pro residues" evidence="3">
    <location>
        <begin position="151"/>
        <end position="164"/>
    </location>
</feature>
<feature type="region of interest" description="Disordered" evidence="3">
    <location>
        <begin position="147"/>
        <end position="228"/>
    </location>
</feature>
<dbReference type="InterPro" id="IPR036388">
    <property type="entry name" value="WH-like_DNA-bd_sf"/>
</dbReference>
<organism evidence="6 7">
    <name type="scientific">Ceratobasidium theobromae</name>
    <dbReference type="NCBI Taxonomy" id="1582974"/>
    <lineage>
        <taxon>Eukaryota</taxon>
        <taxon>Fungi</taxon>
        <taxon>Dikarya</taxon>
        <taxon>Basidiomycota</taxon>
        <taxon>Agaricomycotina</taxon>
        <taxon>Agaricomycetes</taxon>
        <taxon>Cantharellales</taxon>
        <taxon>Ceratobasidiaceae</taxon>
        <taxon>Ceratobasidium</taxon>
    </lineage>
</organism>
<dbReference type="Gene3D" id="1.20.900.10">
    <property type="entry name" value="Dbl homology (DH) domain"/>
    <property type="match status" value="1"/>
</dbReference>
<dbReference type="OrthoDB" id="2272012at2759"/>
<gene>
    <name evidence="6" type="ORF">CTheo_1746</name>
</gene>
<dbReference type="InterPro" id="IPR001180">
    <property type="entry name" value="CNH_dom"/>
</dbReference>
<dbReference type="PROSITE" id="PS50010">
    <property type="entry name" value="DH_2"/>
    <property type="match status" value="1"/>
</dbReference>
<dbReference type="InterPro" id="IPR041675">
    <property type="entry name" value="PH_5"/>
</dbReference>
<keyword evidence="1" id="KW-0597">Phosphoprotein</keyword>
<dbReference type="InterPro" id="IPR035899">
    <property type="entry name" value="DBL_dom_sf"/>
</dbReference>
<dbReference type="InterPro" id="IPR001849">
    <property type="entry name" value="PH_domain"/>
</dbReference>
<reference evidence="6 7" key="1">
    <citation type="journal article" date="2019" name="Fungal Biol. Biotechnol.">
        <title>Draft genome sequence of fastidious pathogen Ceratobasidium theobromae, which causes vascular-streak dieback in Theobroma cacao.</title>
        <authorList>
            <person name="Ali S.S."/>
            <person name="Asman A."/>
            <person name="Shao J."/>
            <person name="Firmansyah A.P."/>
            <person name="Susilo A.W."/>
            <person name="Rosmana A."/>
            <person name="McMahon P."/>
            <person name="Junaid M."/>
            <person name="Guest D."/>
            <person name="Kheng T.Y."/>
            <person name="Meinhardt L.W."/>
            <person name="Bailey B.A."/>
        </authorList>
    </citation>
    <scope>NUCLEOTIDE SEQUENCE [LARGE SCALE GENOMIC DNA]</scope>
    <source>
        <strain evidence="6 7">CT2</strain>
    </source>
</reference>
<dbReference type="Gene3D" id="2.30.29.30">
    <property type="entry name" value="Pleckstrin-homology domain (PH domain)/Phosphotyrosine-binding domain (PTB)"/>
    <property type="match status" value="1"/>
</dbReference>
<dbReference type="InterPro" id="IPR052233">
    <property type="entry name" value="Rho-type_GEFs"/>
</dbReference>
<dbReference type="PANTHER" id="PTHR46572">
    <property type="entry name" value="RHO1 GDP-GTP EXCHANGE PROTEIN 1-RELATED"/>
    <property type="match status" value="1"/>
</dbReference>
<evidence type="ECO:0000313" key="6">
    <source>
        <dbReference type="EMBL" id="KAB5594767.1"/>
    </source>
</evidence>
<comment type="caution">
    <text evidence="6">The sequence shown here is derived from an EMBL/GenBank/DDBJ whole genome shotgun (WGS) entry which is preliminary data.</text>
</comment>
<sequence length="1257" mass="141118">MASSERRAAAYESIFGRPGGPRPQRGYEGGEGQYGESVHGHGPYPPAYYGQYGQHGPYIGRPRSIASSSSHPPGIITPRPLPEDVPEPAVERLRQQGLTPAQAYQMQYQRPFVLPMVEVTPDVPLSGPWEREGVYGRPQLMQLNTALEAPPSSPSPPLSNPPSLGPSASRRSIESVRTVPISGSIGRRGHTYTASITSTGTSSGDRMRSMSASAATPRPLPAPPRHSRRRPIVYPALLSRVADAFRQRIPLIDRTKNDLTYPAAFDGREAVDLLAYIIKTSDRNLALLLGRALDAQKFFHDVTYTHRLRDSPVEIYQFSGPRPVTSWDAEGGPEDGESTPVRPALLQGASTSIPTVPPDGSPIDLPSGVFTLLTECYSPTCSRDRLCYCSACPRRLEQMATVPRPRPRESTSTLPSTTTLVDQPLDSKLNSSKESLIDQGSMEPGQLWIHSVPKELAESVSDQEKRRQEAINEVIYTERDFVRDLEYLRDRWMEPLRTLDIIPPDRRTDFVQQVFWNIEDILDVNVRLRDLLTKRQKAYPIVETIGDIFLELVPHFEPFVHYGKHQLYGKYEFEKEKSANPAFAEFVETVERLPESRKLELNGYLTKPTTRLARYPLLLEVALKYTPEDSVDRVAIPKVVKLVREFLAKVNEESGKTENRFNLLQLDKSLLFRQGEEVDLKLRDEQRQLVYKGPLKRRGGAAHENGDLQIFLFDHALLMVKPKMVNKQEQLRVFKRPIPLELLVVSTPEDNPQRTPRPRGALIRPNPNGSPANGVPPPAPPARPESQKSGYQLTVSYLGRKGYSLTLWAPTVIARKKWVEHITAQQDAMRERSMVFDTFMLSEDVFIGEAKVNCAVPYDYGRRIAYGTDVGVYFQSLYEGQDRTPVKVLDLVDVQQIDVLEDYQLLIVLAERSVLTFPLDALDTSDPMKRMKRISSHTSFFKAGYCLGRTLVCVVKASSLSSTIKTLEPIDQAIRGKNKPTFKKLLQGGNDTLRVFKEFYIPTESHSIHFLKTKLCVACTKGFEIVDLETLDTQVLLDPADASLDFVQRREDVRPLSIYRIDGEFLLCYTEFAFYVNKSGWRSKRDVTIYWEGTPTGFALHYPYVMAFDSTFIEIRHVDDGALVQVIRGNNLRLLFADTQPSIMNSSLSSASSIRSATSMHSSPTMHSYASLPQSFGYSHPHYPGYNGAPGPYNGQYNQFGAVYGHAPYMAAYAQPQRLRRAHERDEIILVSDDKVMAVRPAAPPPQHGSEATLVAS</sequence>
<dbReference type="InterPro" id="IPR036390">
    <property type="entry name" value="WH_DNA-bd_sf"/>
</dbReference>
<feature type="region of interest" description="Disordered" evidence="3">
    <location>
        <begin position="400"/>
        <end position="424"/>
    </location>
</feature>
<dbReference type="CDD" id="cd00160">
    <property type="entry name" value="RhoGEF"/>
    <property type="match status" value="1"/>
</dbReference>
<keyword evidence="7" id="KW-1185">Reference proteome</keyword>
<dbReference type="SMART" id="SM00036">
    <property type="entry name" value="CNH"/>
    <property type="match status" value="1"/>
</dbReference>
<dbReference type="GO" id="GO:0005085">
    <property type="term" value="F:guanyl-nucleotide exchange factor activity"/>
    <property type="evidence" value="ECO:0007669"/>
    <property type="project" value="UniProtKB-KW"/>
</dbReference>
<protein>
    <submittedName>
        <fullName evidence="6">Rho guanyl-nucleotide exchange factor</fullName>
    </submittedName>
</protein>
<feature type="compositionally biased region" description="Low complexity" evidence="3">
    <location>
        <begin position="191"/>
        <end position="203"/>
    </location>
</feature>
<feature type="compositionally biased region" description="Pro residues" evidence="3">
    <location>
        <begin position="774"/>
        <end position="783"/>
    </location>
</feature>
<dbReference type="PROSITE" id="PS50219">
    <property type="entry name" value="CNH"/>
    <property type="match status" value="1"/>
</dbReference>
<name>A0A5N5QU78_9AGAM</name>
<dbReference type="Gene3D" id="1.10.10.10">
    <property type="entry name" value="Winged helix-like DNA-binding domain superfamily/Winged helix DNA-binding domain"/>
    <property type="match status" value="1"/>
</dbReference>
<dbReference type="SMART" id="SM00049">
    <property type="entry name" value="DEP"/>
    <property type="match status" value="1"/>
</dbReference>
<dbReference type="Pfam" id="PF00780">
    <property type="entry name" value="CNH"/>
    <property type="match status" value="1"/>
</dbReference>
<dbReference type="PANTHER" id="PTHR46572:SF2">
    <property type="entry name" value="RHO1 GDP-GTP EXCHANGE PROTEIN 1-RELATED"/>
    <property type="match status" value="1"/>
</dbReference>
<dbReference type="GO" id="GO:0035556">
    <property type="term" value="P:intracellular signal transduction"/>
    <property type="evidence" value="ECO:0007669"/>
    <property type="project" value="InterPro"/>
</dbReference>
<dbReference type="AlphaFoldDB" id="A0A5N5QU78"/>
<dbReference type="CDD" id="cd04435">
    <property type="entry name" value="DEP_fRom2"/>
    <property type="match status" value="1"/>
</dbReference>
<dbReference type="SUPFAM" id="SSF48065">
    <property type="entry name" value="DBL homology domain (DH-domain)"/>
    <property type="match status" value="1"/>
</dbReference>
<dbReference type="EMBL" id="SSOP01000016">
    <property type="protein sequence ID" value="KAB5594767.1"/>
    <property type="molecule type" value="Genomic_DNA"/>
</dbReference>
<feature type="compositionally biased region" description="Low complexity" evidence="3">
    <location>
        <begin position="34"/>
        <end position="58"/>
    </location>
</feature>
<accession>A0A5N5QU78</accession>
<keyword evidence="2" id="KW-0344">Guanine-nucleotide releasing factor</keyword>
<evidence type="ECO:0000259" key="4">
    <source>
        <dbReference type="PROSITE" id="PS50010"/>
    </source>
</evidence>
<dbReference type="InterPro" id="IPR011993">
    <property type="entry name" value="PH-like_dom_sf"/>
</dbReference>
<evidence type="ECO:0000256" key="2">
    <source>
        <dbReference type="ARBA" id="ARBA00022658"/>
    </source>
</evidence>
<feature type="region of interest" description="Disordered" evidence="3">
    <location>
        <begin position="745"/>
        <end position="788"/>
    </location>
</feature>
<dbReference type="SUPFAM" id="SSF50729">
    <property type="entry name" value="PH domain-like"/>
    <property type="match status" value="1"/>
</dbReference>
<evidence type="ECO:0000313" key="7">
    <source>
        <dbReference type="Proteomes" id="UP000383932"/>
    </source>
</evidence>
<proteinExistence type="predicted"/>
<dbReference type="SMART" id="SM00325">
    <property type="entry name" value="RhoGEF"/>
    <property type="match status" value="1"/>
</dbReference>
<dbReference type="Pfam" id="PF15405">
    <property type="entry name" value="PH_5"/>
    <property type="match status" value="1"/>
</dbReference>
<feature type="compositionally biased region" description="Low complexity" evidence="3">
    <location>
        <begin position="410"/>
        <end position="421"/>
    </location>
</feature>
<evidence type="ECO:0000256" key="3">
    <source>
        <dbReference type="SAM" id="MobiDB-lite"/>
    </source>
</evidence>
<evidence type="ECO:0000256" key="1">
    <source>
        <dbReference type="ARBA" id="ARBA00022553"/>
    </source>
</evidence>
<feature type="domain" description="DH" evidence="4">
    <location>
        <begin position="466"/>
        <end position="653"/>
    </location>
</feature>
<dbReference type="Pfam" id="PF00610">
    <property type="entry name" value="DEP"/>
    <property type="match status" value="1"/>
</dbReference>
<feature type="region of interest" description="Disordered" evidence="3">
    <location>
        <begin position="1"/>
        <end position="84"/>
    </location>
</feature>
<dbReference type="SMART" id="SM00233">
    <property type="entry name" value="PH"/>
    <property type="match status" value="1"/>
</dbReference>
<evidence type="ECO:0000259" key="5">
    <source>
        <dbReference type="PROSITE" id="PS50219"/>
    </source>
</evidence>